<keyword evidence="5" id="KW-0234">DNA repair</keyword>
<dbReference type="Gene3D" id="2.10.109.10">
    <property type="entry name" value="Umud Fragment, subunit A"/>
    <property type="match status" value="1"/>
</dbReference>
<evidence type="ECO:0000256" key="1">
    <source>
        <dbReference type="ARBA" id="ARBA00007484"/>
    </source>
</evidence>
<dbReference type="GO" id="GO:0009432">
    <property type="term" value="P:SOS response"/>
    <property type="evidence" value="ECO:0007669"/>
    <property type="project" value="UniProtKB-KW"/>
</dbReference>
<dbReference type="GO" id="GO:0006281">
    <property type="term" value="P:DNA repair"/>
    <property type="evidence" value="ECO:0007669"/>
    <property type="project" value="UniProtKB-KW"/>
</dbReference>
<keyword evidence="4 7" id="KW-0068">Autocatalytic cleavage</keyword>
<dbReference type="InterPro" id="IPR015927">
    <property type="entry name" value="Peptidase_S24_S26A/B/C"/>
</dbReference>
<dbReference type="SUPFAM" id="SSF51306">
    <property type="entry name" value="LexA/Signal peptidase"/>
    <property type="match status" value="1"/>
</dbReference>
<evidence type="ECO:0000256" key="4">
    <source>
        <dbReference type="ARBA" id="ARBA00022813"/>
    </source>
</evidence>
<dbReference type="AlphaFoldDB" id="A0A1X1F0T5"/>
<dbReference type="PANTHER" id="PTHR33516:SF2">
    <property type="entry name" value="LEXA REPRESSOR-RELATED"/>
    <property type="match status" value="1"/>
</dbReference>
<sequence length="139" mass="15504">MKFFSPALTAKVLHLPLFLDTVPCGFPSPAADYVERKLDMNEYLVAHPNATYFVRVEGDSMRDANISEGDLLVVDSALDAKHGDIVVAAINGEFTVKRLQRVPRVQLLPMNPRYAPIIPSEEEQLEIFGVVTFIIYAAR</sequence>
<keyword evidence="10" id="KW-1185">Reference proteome</keyword>
<dbReference type="NCBIfam" id="NF007621">
    <property type="entry name" value="PRK10276.1"/>
    <property type="match status" value="1"/>
</dbReference>
<reference evidence="9 10" key="1">
    <citation type="journal article" date="2017" name="Antonie Van Leeuwenhoek">
        <title>Phylogenomic resolution of the bacterial genus Pantoea and its relationship with Erwinia and Tatumella.</title>
        <authorList>
            <person name="Palmer M."/>
            <person name="Steenkamp E.T."/>
            <person name="Coetzee M.P."/>
            <person name="Chan W.Y."/>
            <person name="van Zyl E."/>
            <person name="De Maayer P."/>
            <person name="Coutinho T.A."/>
            <person name="Blom J."/>
            <person name="Smits T.H."/>
            <person name="Duffy B."/>
            <person name="Venter S.N."/>
        </authorList>
    </citation>
    <scope>NUCLEOTIDE SEQUENCE [LARGE SCALE GENOMIC DNA]</scope>
    <source>
        <strain evidence="9 10">LMG 2657</strain>
    </source>
</reference>
<accession>A0A1X1F0T5</accession>
<organism evidence="9 10">
    <name type="scientific">Pantoea cypripedii</name>
    <name type="common">Pectobacterium cypripedii</name>
    <name type="synonym">Erwinia cypripedii</name>
    <dbReference type="NCBI Taxonomy" id="55209"/>
    <lineage>
        <taxon>Bacteria</taxon>
        <taxon>Pseudomonadati</taxon>
        <taxon>Pseudomonadota</taxon>
        <taxon>Gammaproteobacteria</taxon>
        <taxon>Enterobacterales</taxon>
        <taxon>Erwiniaceae</taxon>
        <taxon>Pantoea</taxon>
    </lineage>
</organism>
<evidence type="ECO:0000256" key="5">
    <source>
        <dbReference type="ARBA" id="ARBA00023204"/>
    </source>
</evidence>
<dbReference type="RefSeq" id="WP_084878430.1">
    <property type="nucleotide sequence ID" value="NZ_JAGGMY010000001.1"/>
</dbReference>
<dbReference type="Pfam" id="PF00717">
    <property type="entry name" value="Peptidase_S24"/>
    <property type="match status" value="1"/>
</dbReference>
<dbReference type="GO" id="GO:0003677">
    <property type="term" value="F:DNA binding"/>
    <property type="evidence" value="ECO:0007669"/>
    <property type="project" value="InterPro"/>
</dbReference>
<gene>
    <name evidence="9" type="ORF">HA50_08275</name>
</gene>
<evidence type="ECO:0000256" key="2">
    <source>
        <dbReference type="ARBA" id="ARBA00022763"/>
    </source>
</evidence>
<dbReference type="PRINTS" id="PR00726">
    <property type="entry name" value="LEXASERPTASE"/>
</dbReference>
<dbReference type="InterPro" id="IPR039418">
    <property type="entry name" value="LexA-like"/>
</dbReference>
<evidence type="ECO:0000256" key="3">
    <source>
        <dbReference type="ARBA" id="ARBA00022801"/>
    </source>
</evidence>
<comment type="caution">
    <text evidence="9">The sequence shown here is derived from an EMBL/GenBank/DDBJ whole genome shotgun (WGS) entry which is preliminary data.</text>
</comment>
<evidence type="ECO:0000313" key="10">
    <source>
        <dbReference type="Proteomes" id="UP000193749"/>
    </source>
</evidence>
<dbReference type="InterPro" id="IPR036286">
    <property type="entry name" value="LexA/Signal_pep-like_sf"/>
</dbReference>
<protein>
    <submittedName>
        <fullName evidence="9">DNA polymerase V subunit UmuD</fullName>
    </submittedName>
</protein>
<dbReference type="InterPro" id="IPR006197">
    <property type="entry name" value="Peptidase_S24_LexA"/>
</dbReference>
<name>A0A1X1F0T5_PANCY</name>
<dbReference type="Proteomes" id="UP000193749">
    <property type="component" value="Unassembled WGS sequence"/>
</dbReference>
<dbReference type="CDD" id="cd06529">
    <property type="entry name" value="S24_LexA-like"/>
    <property type="match status" value="1"/>
</dbReference>
<dbReference type="InterPro" id="IPR050077">
    <property type="entry name" value="LexA_repressor"/>
</dbReference>
<keyword evidence="3 7" id="KW-0378">Hydrolase</keyword>
<keyword evidence="2" id="KW-0227">DNA damage</keyword>
<evidence type="ECO:0000256" key="6">
    <source>
        <dbReference type="ARBA" id="ARBA00023236"/>
    </source>
</evidence>
<dbReference type="EMBL" id="MLJI01000001">
    <property type="protein sequence ID" value="ORM95737.1"/>
    <property type="molecule type" value="Genomic_DNA"/>
</dbReference>
<keyword evidence="6" id="KW-0742">SOS response</keyword>
<feature type="domain" description="Peptidase S24/S26A/S26B/S26C" evidence="8">
    <location>
        <begin position="16"/>
        <end position="131"/>
    </location>
</feature>
<dbReference type="GO" id="GO:0016787">
    <property type="term" value="F:hydrolase activity"/>
    <property type="evidence" value="ECO:0007669"/>
    <property type="project" value="UniProtKB-KW"/>
</dbReference>
<proteinExistence type="inferred from homology"/>
<dbReference type="STRING" id="55209.HA50_08275"/>
<dbReference type="GO" id="GO:0006355">
    <property type="term" value="P:regulation of DNA-templated transcription"/>
    <property type="evidence" value="ECO:0007669"/>
    <property type="project" value="InterPro"/>
</dbReference>
<evidence type="ECO:0000259" key="8">
    <source>
        <dbReference type="Pfam" id="PF00717"/>
    </source>
</evidence>
<evidence type="ECO:0000256" key="7">
    <source>
        <dbReference type="RuleBase" id="RU003991"/>
    </source>
</evidence>
<evidence type="ECO:0000313" key="9">
    <source>
        <dbReference type="EMBL" id="ORM95737.1"/>
    </source>
</evidence>
<dbReference type="PANTHER" id="PTHR33516">
    <property type="entry name" value="LEXA REPRESSOR"/>
    <property type="match status" value="1"/>
</dbReference>
<comment type="similarity">
    <text evidence="1 7">Belongs to the peptidase S24 family.</text>
</comment>